<dbReference type="EMBL" id="CP012752">
    <property type="protein sequence ID" value="ALG08022.1"/>
    <property type="molecule type" value="Genomic_DNA"/>
</dbReference>
<sequence length="123" mass="13708">MIASRDNWVDDEAGPLVRPYAMTRGRTRPANRDLNMITLVVAAKDDVDALTLDADYVAILELCRHPLSIAELAARLDVPIVVVKVLVSDLIELREVIARNPSRDVRVPDMKLLQAVLDGVRRL</sequence>
<keyword evidence="2" id="KW-1185">Reference proteome</keyword>
<gene>
    <name evidence="1" type="ORF">AOZ06_14835</name>
</gene>
<accession>A0A0N9HXN5</accession>
<dbReference type="OrthoDB" id="4244884at2"/>
<proteinExistence type="predicted"/>
<evidence type="ECO:0008006" key="3">
    <source>
        <dbReference type="Google" id="ProtNLM"/>
    </source>
</evidence>
<dbReference type="InterPro" id="IPR007995">
    <property type="entry name" value="DUF742"/>
</dbReference>
<organism evidence="1 2">
    <name type="scientific">Kibdelosporangium phytohabitans</name>
    <dbReference type="NCBI Taxonomy" id="860235"/>
    <lineage>
        <taxon>Bacteria</taxon>
        <taxon>Bacillati</taxon>
        <taxon>Actinomycetota</taxon>
        <taxon>Actinomycetes</taxon>
        <taxon>Pseudonocardiales</taxon>
        <taxon>Pseudonocardiaceae</taxon>
        <taxon>Kibdelosporangium</taxon>
    </lineage>
</organism>
<dbReference type="STRING" id="860235.AOZ06_14835"/>
<name>A0A0N9HXN5_9PSEU</name>
<reference evidence="1 2" key="1">
    <citation type="submission" date="2015-07" db="EMBL/GenBank/DDBJ databases">
        <title>Genome sequencing of Kibdelosporangium phytohabitans.</title>
        <authorList>
            <person name="Qin S."/>
            <person name="Xing K."/>
        </authorList>
    </citation>
    <scope>NUCLEOTIDE SEQUENCE [LARGE SCALE GENOMIC DNA]</scope>
    <source>
        <strain evidence="1 2">KLBMP1111</strain>
    </source>
</reference>
<dbReference type="PANTHER" id="PTHR36221:SF1">
    <property type="entry name" value="DUF742 DOMAIN-CONTAINING PROTEIN"/>
    <property type="match status" value="1"/>
</dbReference>
<dbReference type="RefSeq" id="WP_054289929.1">
    <property type="nucleotide sequence ID" value="NZ_CP012752.1"/>
</dbReference>
<dbReference type="Proteomes" id="UP000063699">
    <property type="component" value="Chromosome"/>
</dbReference>
<dbReference type="PANTHER" id="PTHR36221">
    <property type="entry name" value="DUF742 DOMAIN-CONTAINING PROTEIN"/>
    <property type="match status" value="1"/>
</dbReference>
<protein>
    <recommendedName>
        <fullName evidence="3">Multi-component regulatory system-11</fullName>
    </recommendedName>
</protein>
<evidence type="ECO:0000313" key="1">
    <source>
        <dbReference type="EMBL" id="ALG08022.1"/>
    </source>
</evidence>
<evidence type="ECO:0000313" key="2">
    <source>
        <dbReference type="Proteomes" id="UP000063699"/>
    </source>
</evidence>
<dbReference type="AlphaFoldDB" id="A0A0N9HXN5"/>
<dbReference type="KEGG" id="kphy:AOZ06_14835"/>
<dbReference type="Pfam" id="PF05331">
    <property type="entry name" value="DUF742"/>
    <property type="match status" value="1"/>
</dbReference>